<evidence type="ECO:0000313" key="2">
    <source>
        <dbReference type="Proteomes" id="UP001518140"/>
    </source>
</evidence>
<dbReference type="EMBL" id="JAAKZX010000126">
    <property type="protein sequence ID" value="NGO46393.1"/>
    <property type="molecule type" value="Genomic_DNA"/>
</dbReference>
<organism evidence="1 2">
    <name type="scientific">Streptomyces ureilyticus</name>
    <dbReference type="NCBI Taxonomy" id="1775131"/>
    <lineage>
        <taxon>Bacteria</taxon>
        <taxon>Bacillati</taxon>
        <taxon>Actinomycetota</taxon>
        <taxon>Actinomycetes</taxon>
        <taxon>Kitasatosporales</taxon>
        <taxon>Streptomycetaceae</taxon>
        <taxon>Streptomyces</taxon>
    </lineage>
</organism>
<dbReference type="Proteomes" id="UP001518140">
    <property type="component" value="Unassembled WGS sequence"/>
</dbReference>
<gene>
    <name evidence="1" type="ORF">G6048_31105</name>
</gene>
<accession>A0ABX0DWU0</accession>
<proteinExistence type="predicted"/>
<name>A0ABX0DWU0_9ACTN</name>
<evidence type="ECO:0000313" key="1">
    <source>
        <dbReference type="EMBL" id="NGO46393.1"/>
    </source>
</evidence>
<dbReference type="RefSeq" id="WP_165342931.1">
    <property type="nucleotide sequence ID" value="NZ_JAAKZX010000126.1"/>
</dbReference>
<comment type="caution">
    <text evidence="1">The sequence shown here is derived from an EMBL/GenBank/DDBJ whole genome shotgun (WGS) entry which is preliminary data.</text>
</comment>
<keyword evidence="2" id="KW-1185">Reference proteome</keyword>
<protein>
    <submittedName>
        <fullName evidence="1">Uncharacterized protein</fullName>
    </submittedName>
</protein>
<sequence length="66" mass="6710">MLFQSSIVAVALISIRSSLFTNLETSTIVEVDAAPVSTGGVKGVELVHSVDKNLHSGDVVAGLSAA</sequence>
<reference evidence="1 2" key="1">
    <citation type="submission" date="2020-02" db="EMBL/GenBank/DDBJ databases">
        <title>Whole-genome analyses of novel actinobacteria.</title>
        <authorList>
            <person name="Sahin N."/>
            <person name="Tokatli A."/>
        </authorList>
    </citation>
    <scope>NUCLEOTIDE SEQUENCE [LARGE SCALE GENOMIC DNA]</scope>
    <source>
        <strain evidence="1 2">YC419</strain>
    </source>
</reference>